<dbReference type="GeneTree" id="ENSGT00940000182476"/>
<dbReference type="InParanoid" id="A0A803YPQ5"/>
<dbReference type="Gene3D" id="1.25.40.180">
    <property type="match status" value="1"/>
</dbReference>
<reference evidence="2" key="3">
    <citation type="submission" date="2025-09" db="UniProtKB">
        <authorList>
            <consortium name="Ensembl"/>
        </authorList>
    </citation>
    <scope>IDENTIFICATION</scope>
</reference>
<evidence type="ECO:0000256" key="1">
    <source>
        <dbReference type="SAM" id="MobiDB-lite"/>
    </source>
</evidence>
<dbReference type="Proteomes" id="UP000001645">
    <property type="component" value="Unplaced"/>
</dbReference>
<keyword evidence="3" id="KW-1185">Reference proteome</keyword>
<sequence>MSRRRHSDDSDDRQPHKRRRTSEPSEIEERLESLICRVGEKLSAAVLRSVGAAGFPGAAAA</sequence>
<reference evidence="2" key="1">
    <citation type="journal article" date="2010" name="PLoS Biol.">
        <title>Multi-platform next-generation sequencing of the domestic turkey (Meleagris gallopavo): genome assembly and analysis.</title>
        <authorList>
            <person name="Dalloul R.A."/>
            <person name="Long J.A."/>
            <person name="Zimin A.V."/>
            <person name="Aslam L."/>
            <person name="Beal K."/>
            <person name="Blomberg L.A."/>
            <person name="Bouffard P."/>
            <person name="Burt D.W."/>
            <person name="Crasta O."/>
            <person name="Crooijmans R.P."/>
            <person name="Cooper K."/>
            <person name="Coulombe R.A."/>
            <person name="De S."/>
            <person name="Delany M.E."/>
            <person name="Dodgson J.B."/>
            <person name="Dong J.J."/>
            <person name="Evans C."/>
            <person name="Frederickson K.M."/>
            <person name="Flicek P."/>
            <person name="Florea L."/>
            <person name="Folkerts O."/>
            <person name="Groenen M.A."/>
            <person name="Harkins T.T."/>
            <person name="Herrero J."/>
            <person name="Hoffmann S."/>
            <person name="Megens H.J."/>
            <person name="Jiang A."/>
            <person name="de Jong P."/>
            <person name="Kaiser P."/>
            <person name="Kim H."/>
            <person name="Kim K.W."/>
            <person name="Kim S."/>
            <person name="Langenberger D."/>
            <person name="Lee M.K."/>
            <person name="Lee T."/>
            <person name="Mane S."/>
            <person name="Marcais G."/>
            <person name="Marz M."/>
            <person name="McElroy A.P."/>
            <person name="Modise T."/>
            <person name="Nefedov M."/>
            <person name="Notredame C."/>
            <person name="Paton I.R."/>
            <person name="Payne W.S."/>
            <person name="Pertea G."/>
            <person name="Prickett D."/>
            <person name="Puiu D."/>
            <person name="Qioa D."/>
            <person name="Raineri E."/>
            <person name="Ruffier M."/>
            <person name="Salzberg S.L."/>
            <person name="Schatz M.C."/>
            <person name="Scheuring C."/>
            <person name="Schmidt C.J."/>
            <person name="Schroeder S."/>
            <person name="Searle S.M."/>
            <person name="Smith E.J."/>
            <person name="Smith J."/>
            <person name="Sonstegard T.S."/>
            <person name="Stadler P.F."/>
            <person name="Tafer H."/>
            <person name="Tu Z.J."/>
            <person name="Van Tassell C.P."/>
            <person name="Vilella A.J."/>
            <person name="Williams K.P."/>
            <person name="Yorke J.A."/>
            <person name="Zhang L."/>
            <person name="Zhang H.B."/>
            <person name="Zhang X."/>
            <person name="Zhang Y."/>
            <person name="Reed K.M."/>
        </authorList>
    </citation>
    <scope>NUCLEOTIDE SEQUENCE [LARGE SCALE GENOMIC DNA]</scope>
</reference>
<reference evidence="2" key="2">
    <citation type="submission" date="2025-08" db="UniProtKB">
        <authorList>
            <consortium name="Ensembl"/>
        </authorList>
    </citation>
    <scope>IDENTIFICATION</scope>
</reference>
<feature type="region of interest" description="Disordered" evidence="1">
    <location>
        <begin position="1"/>
        <end position="29"/>
    </location>
</feature>
<protein>
    <submittedName>
        <fullName evidence="2">Uncharacterized protein</fullName>
    </submittedName>
</protein>
<proteinExistence type="predicted"/>
<evidence type="ECO:0000313" key="2">
    <source>
        <dbReference type="Ensembl" id="ENSMGAP00000033753.1"/>
    </source>
</evidence>
<feature type="compositionally biased region" description="Basic and acidic residues" evidence="1">
    <location>
        <begin position="1"/>
        <end position="14"/>
    </location>
</feature>
<evidence type="ECO:0000313" key="3">
    <source>
        <dbReference type="Proteomes" id="UP000001645"/>
    </source>
</evidence>
<accession>A0A803YPQ5</accession>
<dbReference type="Ensembl" id="ENSMGAT00000034374.1">
    <property type="protein sequence ID" value="ENSMGAP00000033753.1"/>
    <property type="gene ID" value="ENSMGAG00000020090.1"/>
</dbReference>
<name>A0A803YPQ5_MELGA</name>
<dbReference type="AlphaFoldDB" id="A0A803YPQ5"/>
<organism evidence="2 3">
    <name type="scientific">Meleagris gallopavo</name>
    <name type="common">Wild turkey</name>
    <dbReference type="NCBI Taxonomy" id="9103"/>
    <lineage>
        <taxon>Eukaryota</taxon>
        <taxon>Metazoa</taxon>
        <taxon>Chordata</taxon>
        <taxon>Craniata</taxon>
        <taxon>Vertebrata</taxon>
        <taxon>Euteleostomi</taxon>
        <taxon>Archelosauria</taxon>
        <taxon>Archosauria</taxon>
        <taxon>Dinosauria</taxon>
        <taxon>Saurischia</taxon>
        <taxon>Theropoda</taxon>
        <taxon>Coelurosauria</taxon>
        <taxon>Aves</taxon>
        <taxon>Neognathae</taxon>
        <taxon>Galloanserae</taxon>
        <taxon>Galliformes</taxon>
        <taxon>Phasianidae</taxon>
        <taxon>Meleagridinae</taxon>
        <taxon>Meleagris</taxon>
    </lineage>
</organism>